<dbReference type="Proteomes" id="UP000001194">
    <property type="component" value="Unassembled WGS sequence"/>
</dbReference>
<dbReference type="STRING" id="486041.B0DSZ7"/>
<keyword evidence="3" id="KW-1185">Reference proteome</keyword>
<evidence type="ECO:0000313" key="1">
    <source>
        <dbReference type="EMBL" id="EDQ99607.1"/>
    </source>
</evidence>
<dbReference type="GeneID" id="6085374"/>
<dbReference type="EMBL" id="DS547161">
    <property type="protein sequence ID" value="EDQ99607.1"/>
    <property type="molecule type" value="Genomic_DNA"/>
</dbReference>
<accession>B0DSZ7</accession>
<sequence>MLKLQIPYVGRMHSGILKHGDILWALDSEGNKAGEAKVKKLFGRCRLERIGRVLGGSKRCGV</sequence>
<dbReference type="KEGG" id="lbc:LACBIDRAFT_316279"/>
<dbReference type="AlphaFoldDB" id="B0DSZ7"/>
<dbReference type="HOGENOM" id="CLU_2904577_0_0_1"/>
<gene>
    <name evidence="2" type="ORF">LACBIDRAFT_309745</name>
    <name evidence="1" type="ORF">LACBIDRAFT_316279</name>
</gene>
<dbReference type="RefSeq" id="XP_001889718.1">
    <property type="nucleotide sequence ID" value="XM_001889683.1"/>
</dbReference>
<dbReference type="GeneID" id="6082626"/>
<name>B0DSZ7_LACBS</name>
<reference evidence="2 3" key="1">
    <citation type="journal article" date="2008" name="Nature">
        <title>The genome of Laccaria bicolor provides insights into mycorrhizal symbiosis.</title>
        <authorList>
            <person name="Martin F."/>
            <person name="Aerts A."/>
            <person name="Ahren D."/>
            <person name="Brun A."/>
            <person name="Danchin E.G.J."/>
            <person name="Duchaussoy F."/>
            <person name="Gibon J."/>
            <person name="Kohler A."/>
            <person name="Lindquist E."/>
            <person name="Pereda V."/>
            <person name="Salamov A."/>
            <person name="Shapiro H.J."/>
            <person name="Wuyts J."/>
            <person name="Blaudez D."/>
            <person name="Buee M."/>
            <person name="Brokstein P."/>
            <person name="Canbaeck B."/>
            <person name="Cohen D."/>
            <person name="Courty P.E."/>
            <person name="Coutinho P.M."/>
            <person name="Delaruelle C."/>
            <person name="Detter J.C."/>
            <person name="Deveau A."/>
            <person name="DiFazio S."/>
            <person name="Duplessis S."/>
            <person name="Fraissinet-Tachet L."/>
            <person name="Lucic E."/>
            <person name="Frey-Klett P."/>
            <person name="Fourrey C."/>
            <person name="Feussner I."/>
            <person name="Gay G."/>
            <person name="Grimwood J."/>
            <person name="Hoegger P.J."/>
            <person name="Jain P."/>
            <person name="Kilaru S."/>
            <person name="Labbe J."/>
            <person name="Lin Y.C."/>
            <person name="Legue V."/>
            <person name="Le Tacon F."/>
            <person name="Marmeisse R."/>
            <person name="Melayah D."/>
            <person name="Montanini B."/>
            <person name="Muratet M."/>
            <person name="Nehls U."/>
            <person name="Niculita-Hirzel H."/>
            <person name="Oudot-Le Secq M.P."/>
            <person name="Peter M."/>
            <person name="Quesneville H."/>
            <person name="Rajashekar B."/>
            <person name="Reich M."/>
            <person name="Rouhier N."/>
            <person name="Schmutz J."/>
            <person name="Yin T."/>
            <person name="Chalot M."/>
            <person name="Henrissat B."/>
            <person name="Kuees U."/>
            <person name="Lucas S."/>
            <person name="Van de Peer Y."/>
            <person name="Podila G.K."/>
            <person name="Polle A."/>
            <person name="Pukkila P.J."/>
            <person name="Richardson P.M."/>
            <person name="Rouze P."/>
            <person name="Sanders I.R."/>
            <person name="Stajich J.E."/>
            <person name="Tunlid A."/>
            <person name="Tuskan G."/>
            <person name="Grigoriev I.V."/>
        </authorList>
    </citation>
    <scope>NUCLEOTIDE SEQUENCE [LARGE SCALE GENOMIC DNA]</scope>
    <source>
        <strain evidence="3">S238N-H82 / ATCC MYA-4686</strain>
    </source>
</reference>
<dbReference type="RefSeq" id="XP_001887001.1">
    <property type="nucleotide sequence ID" value="XM_001886966.1"/>
</dbReference>
<dbReference type="KEGG" id="lbc:LACBIDRAFT_309745"/>
<evidence type="ECO:0000313" key="3">
    <source>
        <dbReference type="Proteomes" id="UP000001194"/>
    </source>
</evidence>
<dbReference type="EMBL" id="DS547131">
    <property type="protein sequence ID" value="EDR02324.1"/>
    <property type="molecule type" value="Genomic_DNA"/>
</dbReference>
<organism evidence="3">
    <name type="scientific">Laccaria bicolor (strain S238N-H82 / ATCC MYA-4686)</name>
    <name type="common">Bicoloured deceiver</name>
    <name type="synonym">Laccaria laccata var. bicolor</name>
    <dbReference type="NCBI Taxonomy" id="486041"/>
    <lineage>
        <taxon>Eukaryota</taxon>
        <taxon>Fungi</taxon>
        <taxon>Dikarya</taxon>
        <taxon>Basidiomycota</taxon>
        <taxon>Agaricomycotina</taxon>
        <taxon>Agaricomycetes</taxon>
        <taxon>Agaricomycetidae</taxon>
        <taxon>Agaricales</taxon>
        <taxon>Agaricineae</taxon>
        <taxon>Hydnangiaceae</taxon>
        <taxon>Laccaria</taxon>
    </lineage>
</organism>
<evidence type="ECO:0000313" key="2">
    <source>
        <dbReference type="EMBL" id="EDR02324.1"/>
    </source>
</evidence>
<dbReference type="InParanoid" id="B0DSZ7"/>
<protein>
    <submittedName>
        <fullName evidence="2">Predicted protein</fullName>
    </submittedName>
</protein>
<proteinExistence type="predicted"/>